<dbReference type="OrthoDB" id="4870109at2759"/>
<comment type="caution">
    <text evidence="1">The sequence shown here is derived from an EMBL/GenBank/DDBJ whole genome shotgun (WGS) entry which is preliminary data.</text>
</comment>
<dbReference type="Proteomes" id="UP000799439">
    <property type="component" value="Unassembled WGS sequence"/>
</dbReference>
<accession>A0A9P4ITL9</accession>
<protein>
    <submittedName>
        <fullName evidence="1">Uncharacterized protein</fullName>
    </submittedName>
</protein>
<keyword evidence="2" id="KW-1185">Reference proteome</keyword>
<reference evidence="1" key="1">
    <citation type="journal article" date="2020" name="Stud. Mycol.">
        <title>101 Dothideomycetes genomes: a test case for predicting lifestyles and emergence of pathogens.</title>
        <authorList>
            <person name="Haridas S."/>
            <person name="Albert R."/>
            <person name="Binder M."/>
            <person name="Bloem J."/>
            <person name="Labutti K."/>
            <person name="Salamov A."/>
            <person name="Andreopoulos B."/>
            <person name="Baker S."/>
            <person name="Barry K."/>
            <person name="Bills G."/>
            <person name="Bluhm B."/>
            <person name="Cannon C."/>
            <person name="Castanera R."/>
            <person name="Culley D."/>
            <person name="Daum C."/>
            <person name="Ezra D."/>
            <person name="Gonzalez J."/>
            <person name="Henrissat B."/>
            <person name="Kuo A."/>
            <person name="Liang C."/>
            <person name="Lipzen A."/>
            <person name="Lutzoni F."/>
            <person name="Magnuson J."/>
            <person name="Mondo S."/>
            <person name="Nolan M."/>
            <person name="Ohm R."/>
            <person name="Pangilinan J."/>
            <person name="Park H.-J."/>
            <person name="Ramirez L."/>
            <person name="Alfaro M."/>
            <person name="Sun H."/>
            <person name="Tritt A."/>
            <person name="Yoshinaga Y."/>
            <person name="Zwiers L.-H."/>
            <person name="Turgeon B."/>
            <person name="Goodwin S."/>
            <person name="Spatafora J."/>
            <person name="Crous P."/>
            <person name="Grigoriev I."/>
        </authorList>
    </citation>
    <scope>NUCLEOTIDE SEQUENCE</scope>
    <source>
        <strain evidence="1">CBS 260.36</strain>
    </source>
</reference>
<gene>
    <name evidence="1" type="ORF">K461DRAFT_272285</name>
</gene>
<proteinExistence type="predicted"/>
<organism evidence="1 2">
    <name type="scientific">Myriangium duriaei CBS 260.36</name>
    <dbReference type="NCBI Taxonomy" id="1168546"/>
    <lineage>
        <taxon>Eukaryota</taxon>
        <taxon>Fungi</taxon>
        <taxon>Dikarya</taxon>
        <taxon>Ascomycota</taxon>
        <taxon>Pezizomycotina</taxon>
        <taxon>Dothideomycetes</taxon>
        <taxon>Dothideomycetidae</taxon>
        <taxon>Myriangiales</taxon>
        <taxon>Myriangiaceae</taxon>
        <taxon>Myriangium</taxon>
    </lineage>
</organism>
<evidence type="ECO:0000313" key="1">
    <source>
        <dbReference type="EMBL" id="KAF2148116.1"/>
    </source>
</evidence>
<dbReference type="AlphaFoldDB" id="A0A9P4ITL9"/>
<evidence type="ECO:0000313" key="2">
    <source>
        <dbReference type="Proteomes" id="UP000799439"/>
    </source>
</evidence>
<name>A0A9P4ITL9_9PEZI</name>
<sequence length="201" mass="22974">MHLRQRRRAFELVHTLESLDLESAGSHMFCTVADAAEPDDNRLLRSEILAPIRLVHDRIKSQYLRTLRPEDSAMHDYDSSEFQTVDEAPPQQSPPGFNWALYPTLVLSISMCHVRILQVHVDLPKGAIIVRKTPYMHIASANDEERIHLVLRWLVGRPVGDTRLRPHPVDGELRHLRRHGFDADKQALGIQFEGNEIANTA</sequence>
<dbReference type="EMBL" id="ML996094">
    <property type="protein sequence ID" value="KAF2148116.1"/>
    <property type="molecule type" value="Genomic_DNA"/>
</dbReference>